<dbReference type="Pfam" id="PF00990">
    <property type="entry name" value="GGDEF"/>
    <property type="match status" value="1"/>
</dbReference>
<evidence type="ECO:0000313" key="6">
    <source>
        <dbReference type="EMBL" id="MCW8335364.1"/>
    </source>
</evidence>
<dbReference type="SMART" id="SM00267">
    <property type="entry name" value="GGDEF"/>
    <property type="match status" value="1"/>
</dbReference>
<dbReference type="AlphaFoldDB" id="A0A9X3HT48"/>
<comment type="cofactor">
    <cofactor evidence="1">
        <name>Mg(2+)</name>
        <dbReference type="ChEBI" id="CHEBI:18420"/>
    </cofactor>
</comment>
<dbReference type="PANTHER" id="PTHR45138:SF9">
    <property type="entry name" value="DIGUANYLATE CYCLASE DGCM-RELATED"/>
    <property type="match status" value="1"/>
</dbReference>
<dbReference type="GO" id="GO:0052621">
    <property type="term" value="F:diguanylate cyclase activity"/>
    <property type="evidence" value="ECO:0007669"/>
    <property type="project" value="UniProtKB-EC"/>
</dbReference>
<keyword evidence="4" id="KW-0812">Transmembrane</keyword>
<dbReference type="CDD" id="cd01949">
    <property type="entry name" value="GGDEF"/>
    <property type="match status" value="1"/>
</dbReference>
<dbReference type="NCBIfam" id="TIGR00254">
    <property type="entry name" value="GGDEF"/>
    <property type="match status" value="1"/>
</dbReference>
<evidence type="ECO:0000313" key="7">
    <source>
        <dbReference type="Proteomes" id="UP001155586"/>
    </source>
</evidence>
<evidence type="ECO:0000256" key="3">
    <source>
        <dbReference type="ARBA" id="ARBA00034247"/>
    </source>
</evidence>
<dbReference type="EC" id="2.7.7.65" evidence="2"/>
<evidence type="ECO:0000256" key="4">
    <source>
        <dbReference type="SAM" id="Phobius"/>
    </source>
</evidence>
<dbReference type="InterPro" id="IPR029787">
    <property type="entry name" value="Nucleotide_cyclase"/>
</dbReference>
<evidence type="ECO:0000259" key="5">
    <source>
        <dbReference type="PROSITE" id="PS50887"/>
    </source>
</evidence>
<keyword evidence="4" id="KW-1133">Transmembrane helix</keyword>
<gene>
    <name evidence="6" type="ORF">MD483_16215</name>
</gene>
<dbReference type="InterPro" id="IPR050469">
    <property type="entry name" value="Diguanylate_Cyclase"/>
</dbReference>
<reference evidence="6" key="1">
    <citation type="submission" date="2022-02" db="EMBL/GenBank/DDBJ databases">
        <title>Vibrio sp. nov., a new bacterium isolated from Bohai sea, China.</title>
        <authorList>
            <person name="Yuan Y."/>
        </authorList>
    </citation>
    <scope>NUCLEOTIDE SEQUENCE</scope>
    <source>
        <strain evidence="6">DBSS07</strain>
    </source>
</reference>
<feature type="domain" description="GGDEF" evidence="5">
    <location>
        <begin position="315"/>
        <end position="440"/>
    </location>
</feature>
<dbReference type="GO" id="GO:1902201">
    <property type="term" value="P:negative regulation of bacterial-type flagellum-dependent cell motility"/>
    <property type="evidence" value="ECO:0007669"/>
    <property type="project" value="TreeGrafter"/>
</dbReference>
<dbReference type="SUPFAM" id="SSF55073">
    <property type="entry name" value="Nucleotide cyclase"/>
    <property type="match status" value="1"/>
</dbReference>
<protein>
    <recommendedName>
        <fullName evidence="2">diguanylate cyclase</fullName>
        <ecNumber evidence="2">2.7.7.65</ecNumber>
    </recommendedName>
</protein>
<dbReference type="FunFam" id="3.30.70.270:FF:000001">
    <property type="entry name" value="Diguanylate cyclase domain protein"/>
    <property type="match status" value="1"/>
</dbReference>
<dbReference type="Proteomes" id="UP001155586">
    <property type="component" value="Unassembled WGS sequence"/>
</dbReference>
<accession>A0A9X3HT48</accession>
<comment type="caution">
    <text evidence="6">The sequence shown here is derived from an EMBL/GenBank/DDBJ whole genome shotgun (WGS) entry which is preliminary data.</text>
</comment>
<keyword evidence="7" id="KW-1185">Reference proteome</keyword>
<dbReference type="EMBL" id="JAKRRX010000109">
    <property type="protein sequence ID" value="MCW8335364.1"/>
    <property type="molecule type" value="Genomic_DNA"/>
</dbReference>
<keyword evidence="4" id="KW-0472">Membrane</keyword>
<feature type="transmembrane region" description="Helical" evidence="4">
    <location>
        <begin position="258"/>
        <end position="277"/>
    </location>
</feature>
<sequence length="443" mass="50516">MVLYYTRALSSSSGIELRCFLIMLLAIFVINTPVSYLKRDKQNDIAFQLQTINDTLIQRKHHIESLNSLRSTQIAKQYFESPLAFDDLIDNLLAGQNLISDIHIVSTNPSSSYRHQGLIHSFNPFFASPQNSHSSQAFIEPSKLNYTQFSPIYANTQHIGYLVVEVALDEFAKSTRNNILLVGPSGFVYASSAPSHRSSSSISNTEVALWEQLSRSRRYTGMLENSDDYFIYRKVEMLNDSTAYLIKVVDKTEFIPKYFYLILGLITLASGCGYYLYKFRREHQALSKISYQDELSGLYNRHYLRKLEQRSTLRHQSYVGIFDIDHFKQVNDKYGHDIGDQVIKRVAQAIKVRIRDSDYTFRFGGEEFVVIIHTDSKSIAAQIFERIRTDIASMNQAPNVTISGGFSPVVSSLPQSLKQADQMLYKAKQGGRNKLEAYCDKAA</sequence>
<dbReference type="Gene3D" id="3.30.70.270">
    <property type="match status" value="1"/>
</dbReference>
<proteinExistence type="predicted"/>
<comment type="catalytic activity">
    <reaction evidence="3">
        <text>2 GTP = 3',3'-c-di-GMP + 2 diphosphate</text>
        <dbReference type="Rhea" id="RHEA:24898"/>
        <dbReference type="ChEBI" id="CHEBI:33019"/>
        <dbReference type="ChEBI" id="CHEBI:37565"/>
        <dbReference type="ChEBI" id="CHEBI:58805"/>
        <dbReference type="EC" id="2.7.7.65"/>
    </reaction>
</comment>
<dbReference type="RefSeq" id="WP_265688557.1">
    <property type="nucleotide sequence ID" value="NZ_JAKRRX010000109.1"/>
</dbReference>
<evidence type="ECO:0000256" key="2">
    <source>
        <dbReference type="ARBA" id="ARBA00012528"/>
    </source>
</evidence>
<organism evidence="6 7">
    <name type="scientific">Vibrio paucivorans</name>
    <dbReference type="NCBI Taxonomy" id="2829489"/>
    <lineage>
        <taxon>Bacteria</taxon>
        <taxon>Pseudomonadati</taxon>
        <taxon>Pseudomonadota</taxon>
        <taxon>Gammaproteobacteria</taxon>
        <taxon>Vibrionales</taxon>
        <taxon>Vibrionaceae</taxon>
        <taxon>Vibrio</taxon>
    </lineage>
</organism>
<dbReference type="InterPro" id="IPR043128">
    <property type="entry name" value="Rev_trsase/Diguanyl_cyclase"/>
</dbReference>
<evidence type="ECO:0000256" key="1">
    <source>
        <dbReference type="ARBA" id="ARBA00001946"/>
    </source>
</evidence>
<dbReference type="PROSITE" id="PS50887">
    <property type="entry name" value="GGDEF"/>
    <property type="match status" value="1"/>
</dbReference>
<dbReference type="InterPro" id="IPR000160">
    <property type="entry name" value="GGDEF_dom"/>
</dbReference>
<dbReference type="GO" id="GO:0005886">
    <property type="term" value="C:plasma membrane"/>
    <property type="evidence" value="ECO:0007669"/>
    <property type="project" value="TreeGrafter"/>
</dbReference>
<dbReference type="GO" id="GO:0043709">
    <property type="term" value="P:cell adhesion involved in single-species biofilm formation"/>
    <property type="evidence" value="ECO:0007669"/>
    <property type="project" value="TreeGrafter"/>
</dbReference>
<dbReference type="PANTHER" id="PTHR45138">
    <property type="entry name" value="REGULATORY COMPONENTS OF SENSORY TRANSDUCTION SYSTEM"/>
    <property type="match status" value="1"/>
</dbReference>
<name>A0A9X3HT48_9VIBR</name>
<feature type="transmembrane region" description="Helical" evidence="4">
    <location>
        <begin position="20"/>
        <end position="37"/>
    </location>
</feature>